<evidence type="ECO:0000313" key="1">
    <source>
        <dbReference type="EMBL" id="MEQ2224062.1"/>
    </source>
</evidence>
<accession>A0ABV0SXK8</accession>
<dbReference type="Proteomes" id="UP001482620">
    <property type="component" value="Unassembled WGS sequence"/>
</dbReference>
<keyword evidence="2" id="KW-1185">Reference proteome</keyword>
<gene>
    <name evidence="1" type="ORF">ILYODFUR_003602</name>
</gene>
<proteinExistence type="predicted"/>
<comment type="caution">
    <text evidence="1">The sequence shown here is derived from an EMBL/GenBank/DDBJ whole genome shotgun (WGS) entry which is preliminary data.</text>
</comment>
<sequence length="79" mass="8410">MTCWVSSPLSSAPTTIISCVSPTALPFTLHGPNSLPVPISRISRVSKATRAASSPYSCSQQPYLSFCSFLNTQLSQSSE</sequence>
<organism evidence="1 2">
    <name type="scientific">Ilyodon furcidens</name>
    <name type="common">goldbreast splitfin</name>
    <dbReference type="NCBI Taxonomy" id="33524"/>
    <lineage>
        <taxon>Eukaryota</taxon>
        <taxon>Metazoa</taxon>
        <taxon>Chordata</taxon>
        <taxon>Craniata</taxon>
        <taxon>Vertebrata</taxon>
        <taxon>Euteleostomi</taxon>
        <taxon>Actinopterygii</taxon>
        <taxon>Neopterygii</taxon>
        <taxon>Teleostei</taxon>
        <taxon>Neoteleostei</taxon>
        <taxon>Acanthomorphata</taxon>
        <taxon>Ovalentaria</taxon>
        <taxon>Atherinomorphae</taxon>
        <taxon>Cyprinodontiformes</taxon>
        <taxon>Goodeidae</taxon>
        <taxon>Ilyodon</taxon>
    </lineage>
</organism>
<protein>
    <submittedName>
        <fullName evidence="1">Uncharacterized protein</fullName>
    </submittedName>
</protein>
<reference evidence="1 2" key="1">
    <citation type="submission" date="2021-06" db="EMBL/GenBank/DDBJ databases">
        <authorList>
            <person name="Palmer J.M."/>
        </authorList>
    </citation>
    <scope>NUCLEOTIDE SEQUENCE [LARGE SCALE GENOMIC DNA]</scope>
    <source>
        <strain evidence="2">if_2019</strain>
        <tissue evidence="1">Muscle</tissue>
    </source>
</reference>
<evidence type="ECO:0000313" key="2">
    <source>
        <dbReference type="Proteomes" id="UP001482620"/>
    </source>
</evidence>
<dbReference type="EMBL" id="JAHRIQ010011773">
    <property type="protein sequence ID" value="MEQ2224062.1"/>
    <property type="molecule type" value="Genomic_DNA"/>
</dbReference>
<name>A0ABV0SXK8_9TELE</name>